<accession>A0A9P9A7T2</accession>
<reference evidence="1" key="1">
    <citation type="journal article" date="2021" name="Nat. Commun.">
        <title>Genetic determinants of endophytism in the Arabidopsis root mycobiome.</title>
        <authorList>
            <person name="Mesny F."/>
            <person name="Miyauchi S."/>
            <person name="Thiergart T."/>
            <person name="Pickel B."/>
            <person name="Atanasova L."/>
            <person name="Karlsson M."/>
            <person name="Huettel B."/>
            <person name="Barry K.W."/>
            <person name="Haridas S."/>
            <person name="Chen C."/>
            <person name="Bauer D."/>
            <person name="Andreopoulos W."/>
            <person name="Pangilinan J."/>
            <person name="LaButti K."/>
            <person name="Riley R."/>
            <person name="Lipzen A."/>
            <person name="Clum A."/>
            <person name="Drula E."/>
            <person name="Henrissat B."/>
            <person name="Kohler A."/>
            <person name="Grigoriev I.V."/>
            <person name="Martin F.M."/>
            <person name="Hacquard S."/>
        </authorList>
    </citation>
    <scope>NUCLEOTIDE SEQUENCE</scope>
    <source>
        <strain evidence="1">MPI-SDFR-AT-0117</strain>
    </source>
</reference>
<organism evidence="1 2">
    <name type="scientific">Plectosphaerella plurivora</name>
    <dbReference type="NCBI Taxonomy" id="936078"/>
    <lineage>
        <taxon>Eukaryota</taxon>
        <taxon>Fungi</taxon>
        <taxon>Dikarya</taxon>
        <taxon>Ascomycota</taxon>
        <taxon>Pezizomycotina</taxon>
        <taxon>Sordariomycetes</taxon>
        <taxon>Hypocreomycetidae</taxon>
        <taxon>Glomerellales</taxon>
        <taxon>Plectosphaerellaceae</taxon>
        <taxon>Plectosphaerella</taxon>
    </lineage>
</organism>
<evidence type="ECO:0000313" key="1">
    <source>
        <dbReference type="EMBL" id="KAH6672692.1"/>
    </source>
</evidence>
<keyword evidence="2" id="KW-1185">Reference proteome</keyword>
<proteinExistence type="predicted"/>
<name>A0A9P9A7T2_9PEZI</name>
<dbReference type="AlphaFoldDB" id="A0A9P9A7T2"/>
<dbReference type="OrthoDB" id="4849025at2759"/>
<dbReference type="EMBL" id="JAGSXJ010000027">
    <property type="protein sequence ID" value="KAH6672692.1"/>
    <property type="molecule type" value="Genomic_DNA"/>
</dbReference>
<comment type="caution">
    <text evidence="1">The sequence shown here is derived from an EMBL/GenBank/DDBJ whole genome shotgun (WGS) entry which is preliminary data.</text>
</comment>
<sequence>MASTLSSIALQLPGTLLDDALAIVQFPCPEAIDDDPEIVDRHLETWVSGQISQSECDEQTHCALQRLCEKMTFYIEDYVSKATSPFLPRAYLDIPSPLPQTQTGEKHGIRMKDLSSGESNRLMTAFVEYELLCKMNYCCRFETKFDFRALERFTGRAVSPWRAETLNCVFEYIRSIYGALFVHSANAWLPTDHTQLVFPDNILFSVGQQMQVYRQRAWVFFDDERLFPESSGLMPTFPTAEEIMSAEAQTIQQYINPNTARANHRSRFWHETKMPPYMDPARTAMADEDPWAGKDGTTEELLRGLHKALKPRLTPFWK</sequence>
<dbReference type="Proteomes" id="UP000770015">
    <property type="component" value="Unassembled WGS sequence"/>
</dbReference>
<protein>
    <submittedName>
        <fullName evidence="1">Uncharacterized protein</fullName>
    </submittedName>
</protein>
<evidence type="ECO:0000313" key="2">
    <source>
        <dbReference type="Proteomes" id="UP000770015"/>
    </source>
</evidence>
<gene>
    <name evidence="1" type="ORF">F5X68DRAFT_247000</name>
</gene>